<feature type="transmembrane region" description="Helical" evidence="6">
    <location>
        <begin position="124"/>
        <end position="145"/>
    </location>
</feature>
<dbReference type="PANTHER" id="PTHR13285:SF18">
    <property type="entry name" value="PROTEIN-CYSTEINE N-PALMITOYLTRANSFERASE RASP"/>
    <property type="match status" value="1"/>
</dbReference>
<accession>A0A8J2RGY6</accession>
<keyword evidence="4 6" id="KW-0472">Membrane</keyword>
<evidence type="ECO:0000256" key="1">
    <source>
        <dbReference type="ARBA" id="ARBA00004141"/>
    </source>
</evidence>
<evidence type="ECO:0000256" key="4">
    <source>
        <dbReference type="ARBA" id="ARBA00023136"/>
    </source>
</evidence>
<organism evidence="7 8">
    <name type="scientific">Danaus chrysippus</name>
    <name type="common">African queen</name>
    <dbReference type="NCBI Taxonomy" id="151541"/>
    <lineage>
        <taxon>Eukaryota</taxon>
        <taxon>Metazoa</taxon>
        <taxon>Ecdysozoa</taxon>
        <taxon>Arthropoda</taxon>
        <taxon>Hexapoda</taxon>
        <taxon>Insecta</taxon>
        <taxon>Pterygota</taxon>
        <taxon>Neoptera</taxon>
        <taxon>Endopterygota</taxon>
        <taxon>Lepidoptera</taxon>
        <taxon>Glossata</taxon>
        <taxon>Ditrysia</taxon>
        <taxon>Papilionoidea</taxon>
        <taxon>Nymphalidae</taxon>
        <taxon>Danainae</taxon>
        <taxon>Danaini</taxon>
        <taxon>Danaina</taxon>
        <taxon>Danaus</taxon>
        <taxon>Anosia</taxon>
    </lineage>
</organism>
<keyword evidence="3 6" id="KW-1133">Transmembrane helix</keyword>
<evidence type="ECO:0000256" key="5">
    <source>
        <dbReference type="ARBA" id="ARBA00038268"/>
    </source>
</evidence>
<evidence type="ECO:0000256" key="3">
    <source>
        <dbReference type="ARBA" id="ARBA00022989"/>
    </source>
</evidence>
<comment type="caution">
    <text evidence="7">The sequence shown here is derived from an EMBL/GenBank/DDBJ whole genome shotgun (WGS) entry which is preliminary data.</text>
</comment>
<protein>
    <submittedName>
        <fullName evidence="7">(African queen) hypothetical protein</fullName>
    </submittedName>
</protein>
<dbReference type="GO" id="GO:0016409">
    <property type="term" value="F:palmitoyltransferase activity"/>
    <property type="evidence" value="ECO:0007669"/>
    <property type="project" value="TreeGrafter"/>
</dbReference>
<keyword evidence="2 6" id="KW-0812">Transmembrane</keyword>
<comment type="similarity">
    <text evidence="5">Belongs to the membrane-bound acyltransferase family. HHAT subfamily.</text>
</comment>
<dbReference type="OrthoDB" id="420606at2759"/>
<dbReference type="EMBL" id="CAKASE010000080">
    <property type="protein sequence ID" value="CAG9581573.1"/>
    <property type="molecule type" value="Genomic_DNA"/>
</dbReference>
<comment type="subcellular location">
    <subcellularLocation>
        <location evidence="1">Membrane</location>
        <topology evidence="1">Multi-pass membrane protein</topology>
    </subcellularLocation>
</comment>
<feature type="transmembrane region" description="Helical" evidence="6">
    <location>
        <begin position="6"/>
        <end position="22"/>
    </location>
</feature>
<reference evidence="7" key="1">
    <citation type="submission" date="2021-09" db="EMBL/GenBank/DDBJ databases">
        <authorList>
            <person name="Martin H S."/>
        </authorList>
    </citation>
    <scope>NUCLEOTIDE SEQUENCE</scope>
</reference>
<name>A0A8J2RGY6_9NEOP</name>
<gene>
    <name evidence="7" type="ORF">DCHRY22_LOCUS14147</name>
</gene>
<evidence type="ECO:0000313" key="8">
    <source>
        <dbReference type="Proteomes" id="UP000789524"/>
    </source>
</evidence>
<evidence type="ECO:0000313" key="7">
    <source>
        <dbReference type="EMBL" id="CAG9581573.1"/>
    </source>
</evidence>
<dbReference type="GO" id="GO:0016020">
    <property type="term" value="C:membrane"/>
    <property type="evidence" value="ECO:0007669"/>
    <property type="project" value="UniProtKB-SubCell"/>
</dbReference>
<dbReference type="PANTHER" id="PTHR13285">
    <property type="entry name" value="ACYLTRANSFERASE"/>
    <property type="match status" value="1"/>
</dbReference>
<evidence type="ECO:0000256" key="6">
    <source>
        <dbReference type="SAM" id="Phobius"/>
    </source>
</evidence>
<keyword evidence="8" id="KW-1185">Reference proteome</keyword>
<proteinExistence type="inferred from homology"/>
<dbReference type="Proteomes" id="UP000789524">
    <property type="component" value="Unassembled WGS sequence"/>
</dbReference>
<dbReference type="AlphaFoldDB" id="A0A8J2RGY6"/>
<sequence length="164" mass="19104">MLVFQFYTFVLDLMFHYIYFFAMQDNMELIKKLPTIALCGGGLWMGLEFHIKYVISYGTTAAFARLDNMEPPPNPRCIARIHVYSQMWRHFDVGLYRFLVKYIYKPGYGSLVKHCNLSKMACKLLASLATFLFVFVWHGTVWHILVCCCQVSMYLENVPARGTV</sequence>
<dbReference type="InterPro" id="IPR051085">
    <property type="entry name" value="MB_O-acyltransferase"/>
</dbReference>
<evidence type="ECO:0000256" key="2">
    <source>
        <dbReference type="ARBA" id="ARBA00022692"/>
    </source>
</evidence>
<dbReference type="InterPro" id="IPR004299">
    <property type="entry name" value="MBOAT_fam"/>
</dbReference>
<dbReference type="GO" id="GO:0005783">
    <property type="term" value="C:endoplasmic reticulum"/>
    <property type="evidence" value="ECO:0007669"/>
    <property type="project" value="TreeGrafter"/>
</dbReference>
<dbReference type="Pfam" id="PF03062">
    <property type="entry name" value="MBOAT"/>
    <property type="match status" value="1"/>
</dbReference>